<protein>
    <submittedName>
        <fullName evidence="5">Sugar hydrolase</fullName>
    </submittedName>
</protein>
<dbReference type="InterPro" id="IPR008999">
    <property type="entry name" value="Actin-crosslinking"/>
</dbReference>
<dbReference type="GO" id="GO:0046556">
    <property type="term" value="F:alpha-L-arabinofuranosidase activity"/>
    <property type="evidence" value="ECO:0007669"/>
    <property type="project" value="TreeGrafter"/>
</dbReference>
<organism evidence="5 6">
    <name type="scientific">Litorihabitans aurantiacus</name>
    <dbReference type="NCBI Taxonomy" id="1930061"/>
    <lineage>
        <taxon>Bacteria</taxon>
        <taxon>Bacillati</taxon>
        <taxon>Actinomycetota</taxon>
        <taxon>Actinomycetes</taxon>
        <taxon>Micrococcales</taxon>
        <taxon>Beutenbergiaceae</taxon>
        <taxon>Litorihabitans</taxon>
    </lineage>
</organism>
<accession>A0AA37XGP8</accession>
<dbReference type="AlphaFoldDB" id="A0AA37XGP8"/>
<evidence type="ECO:0000256" key="2">
    <source>
        <dbReference type="ARBA" id="ARBA00022729"/>
    </source>
</evidence>
<dbReference type="RefSeq" id="WP_284251167.1">
    <property type="nucleotide sequence ID" value="NZ_BSUM01000001.1"/>
</dbReference>
<dbReference type="InterPro" id="IPR036962">
    <property type="entry name" value="Glyco_hydro_3_N_sf"/>
</dbReference>
<dbReference type="PRINTS" id="PR00133">
    <property type="entry name" value="GLHYDRLASE3"/>
</dbReference>
<proteinExistence type="inferred from homology"/>
<gene>
    <name evidence="5" type="ORF">GCM10025875_24740</name>
</gene>
<dbReference type="PANTHER" id="PTHR42721:SF3">
    <property type="entry name" value="BETA-D-XYLOSIDASE 5-RELATED"/>
    <property type="match status" value="1"/>
</dbReference>
<dbReference type="CDD" id="cd23343">
    <property type="entry name" value="beta-trefoil_FSCN_BglX-like"/>
    <property type="match status" value="1"/>
</dbReference>
<evidence type="ECO:0000313" key="6">
    <source>
        <dbReference type="Proteomes" id="UP001157161"/>
    </source>
</evidence>
<name>A0AA37XGP8_9MICO</name>
<keyword evidence="6" id="KW-1185">Reference proteome</keyword>
<dbReference type="Gene3D" id="2.60.120.380">
    <property type="match status" value="1"/>
</dbReference>
<comment type="similarity">
    <text evidence="1">Belongs to the glycosyl hydrolase 3 family.</text>
</comment>
<dbReference type="SUPFAM" id="SSF51445">
    <property type="entry name" value="(Trans)glycosidases"/>
    <property type="match status" value="1"/>
</dbReference>
<dbReference type="EMBL" id="BSUM01000001">
    <property type="protein sequence ID" value="GMA32482.1"/>
    <property type="molecule type" value="Genomic_DNA"/>
</dbReference>
<dbReference type="GO" id="GO:0045493">
    <property type="term" value="P:xylan catabolic process"/>
    <property type="evidence" value="ECO:0007669"/>
    <property type="project" value="InterPro"/>
</dbReference>
<dbReference type="InterPro" id="IPR026891">
    <property type="entry name" value="Fn3-like"/>
</dbReference>
<dbReference type="GO" id="GO:0009044">
    <property type="term" value="F:xylan 1,4-beta-xylosidase activity"/>
    <property type="evidence" value="ECO:0007669"/>
    <property type="project" value="InterPro"/>
</dbReference>
<dbReference type="PANTHER" id="PTHR42721">
    <property type="entry name" value="SUGAR HYDROLASE-RELATED"/>
    <property type="match status" value="1"/>
</dbReference>
<dbReference type="InterPro" id="IPR002772">
    <property type="entry name" value="Glyco_hydro_3_C"/>
</dbReference>
<comment type="caution">
    <text evidence="5">The sequence shown here is derived from an EMBL/GenBank/DDBJ whole genome shotgun (WGS) entry which is preliminary data.</text>
</comment>
<dbReference type="SUPFAM" id="SSF50405">
    <property type="entry name" value="Actin-crosslinking proteins"/>
    <property type="match status" value="1"/>
</dbReference>
<dbReference type="InterPro" id="IPR017853">
    <property type="entry name" value="GH"/>
</dbReference>
<dbReference type="Proteomes" id="UP001157161">
    <property type="component" value="Unassembled WGS sequence"/>
</dbReference>
<sequence>MTAPHRARTAAEVLAALDLAEKVAMLHQHAPAVERLGLATFHTGTEALHGLSWLGTATVFPQPVGLAATWDPDLLRAVGDAVATEVRAKHAQDPAVSLNVWAPVVNTLRHPLWGRTEEGYAEDPDLTASLATGFCRGLRGEHPEVWKTVPTLKHYLAYGNETDRAVTSSHLPPQALREWELPAFVGPLAAGVVGAVMPSYNLVNGRPNHVAAELLDELRSFAPSSIAVVSDAQAPSNLVDGERYFPDHVTSHAAALRAGIDSFTDNSQDTAPTIERLTAALEAGLITEADVDRALLRVLELRERTGELAGHDPYGVGPDAIDLPQHRALARESAGRGVVVLADDAGVLPLRDPARIAVVGPFADRVLHDWYSGTPPYTVSIAAALRERHPGADVRVADGADRVALRSLTHDRYLEVAPDGAVAATAVAPHERTQLDVTDWGDGVSTLRAVATDLLLSGASWIQAASATRVGGWVAQETYRLHTHHDGTVSVLHVGSGRWLRVQHGTHLLVADGTATTAERFARHTVASGAASVAAACDGADVVVVALGNDPHIAGRETEDRPDLLLPPVSREIWRTAVASGTPAVLTLVSSYPYAIAEEAASAAAVVWTSHAGQELGHGLVDVLSGDREPSGRLAQTWWAREVDAGDLLDYDVVGSAQTYRYAPAAPLYGLGHGRSYTRVAYRGLTLAADGTGGGADGGAEVTAPPATTRHTAADEAAATAASGRPGLDAVVTVTNTGERPVDELVALWVHAPRLPVPAPARRLAAWTRVALAPGETREVALRVPLGVLAVWDVAAAAGPGDPATPATPGAYRVQPGVYRLAAGSSVTDPAVTAPLVVHEARDGGGPAPSRADRIDAHAFHAHAGVVTSDRTREHGSSVEVAAAGRAAWTLYRGLDLDDVTAVGIEATRRALPAWGPSTVRLEVRAAGGGEHDWRALTAEVAVPEGDRYAWQELALPLVAPPAGRPGGLDDVDLRLHLTGAARVAAIHLER</sequence>
<evidence type="ECO:0000256" key="1">
    <source>
        <dbReference type="ARBA" id="ARBA00005336"/>
    </source>
</evidence>
<dbReference type="InterPro" id="IPR036881">
    <property type="entry name" value="Glyco_hydro_3_C_sf"/>
</dbReference>
<dbReference type="InterPro" id="IPR044993">
    <property type="entry name" value="BXL"/>
</dbReference>
<dbReference type="InterPro" id="IPR013783">
    <property type="entry name" value="Ig-like_fold"/>
</dbReference>
<dbReference type="Pfam" id="PF14310">
    <property type="entry name" value="Fn3-like"/>
    <property type="match status" value="1"/>
</dbReference>
<keyword evidence="2" id="KW-0732">Signal</keyword>
<dbReference type="Gene3D" id="3.20.20.300">
    <property type="entry name" value="Glycoside hydrolase, family 3, N-terminal domain"/>
    <property type="match status" value="1"/>
</dbReference>
<dbReference type="InterPro" id="IPR001764">
    <property type="entry name" value="Glyco_hydro_3_N"/>
</dbReference>
<reference evidence="5" key="1">
    <citation type="journal article" date="2014" name="Int. J. Syst. Evol. Microbiol.">
        <title>Complete genome sequence of Corynebacterium casei LMG S-19264T (=DSM 44701T), isolated from a smear-ripened cheese.</title>
        <authorList>
            <consortium name="US DOE Joint Genome Institute (JGI-PGF)"/>
            <person name="Walter F."/>
            <person name="Albersmeier A."/>
            <person name="Kalinowski J."/>
            <person name="Ruckert C."/>
        </authorList>
    </citation>
    <scope>NUCLEOTIDE SEQUENCE</scope>
    <source>
        <strain evidence="5">NBRC 112290</strain>
    </source>
</reference>
<feature type="domain" description="Fibronectin type III-like" evidence="4">
    <location>
        <begin position="744"/>
        <end position="827"/>
    </location>
</feature>
<dbReference type="Pfam" id="PF00933">
    <property type="entry name" value="Glyco_hydro_3"/>
    <property type="match status" value="1"/>
</dbReference>
<reference evidence="5" key="2">
    <citation type="submission" date="2023-02" db="EMBL/GenBank/DDBJ databases">
        <authorList>
            <person name="Sun Q."/>
            <person name="Mori K."/>
        </authorList>
    </citation>
    <scope>NUCLEOTIDE SEQUENCE</scope>
    <source>
        <strain evidence="5">NBRC 112290</strain>
    </source>
</reference>
<dbReference type="Gene3D" id="3.40.50.1700">
    <property type="entry name" value="Glycoside hydrolase family 3 C-terminal domain"/>
    <property type="match status" value="1"/>
</dbReference>
<dbReference type="Gene3D" id="2.60.40.10">
    <property type="entry name" value="Immunoglobulins"/>
    <property type="match status" value="1"/>
</dbReference>
<evidence type="ECO:0000259" key="4">
    <source>
        <dbReference type="SMART" id="SM01217"/>
    </source>
</evidence>
<keyword evidence="3 5" id="KW-0378">Hydrolase</keyword>
<dbReference type="SUPFAM" id="SSF52279">
    <property type="entry name" value="Beta-D-glucan exohydrolase, C-terminal domain"/>
    <property type="match status" value="1"/>
</dbReference>
<dbReference type="GO" id="GO:0031222">
    <property type="term" value="P:arabinan catabolic process"/>
    <property type="evidence" value="ECO:0007669"/>
    <property type="project" value="TreeGrafter"/>
</dbReference>
<evidence type="ECO:0000256" key="3">
    <source>
        <dbReference type="ARBA" id="ARBA00022801"/>
    </source>
</evidence>
<dbReference type="SMART" id="SM01217">
    <property type="entry name" value="Fn3_like"/>
    <property type="match status" value="1"/>
</dbReference>
<evidence type="ECO:0000313" key="5">
    <source>
        <dbReference type="EMBL" id="GMA32482.1"/>
    </source>
</evidence>
<dbReference type="Pfam" id="PF01915">
    <property type="entry name" value="Glyco_hydro_3_C"/>
    <property type="match status" value="1"/>
</dbReference>